<evidence type="ECO:0008006" key="3">
    <source>
        <dbReference type="Google" id="ProtNLM"/>
    </source>
</evidence>
<dbReference type="PANTHER" id="PTHR45661">
    <property type="entry name" value="SURFACE ANTIGEN"/>
    <property type="match status" value="1"/>
</dbReference>
<gene>
    <name evidence="1" type="ORF">M9Y10_018328</name>
</gene>
<dbReference type="Proteomes" id="UP001470230">
    <property type="component" value="Unassembled WGS sequence"/>
</dbReference>
<proteinExistence type="predicted"/>
<sequence length="585" mass="68810">MKNSSYVSKKKEIQEKIIRYIEDDNEEESSNDEQFQDLLQYFKDPTKYHDYIGSHKEILIMINNIANNHHRTPKFFQKIKKLLIEIQVPIKKNMSSTDIFISFKNNKQILLFLIQNKIIEIDQQMVDRLLFYREKNRHYQQCMAEYLFPEIQPFLRKKDHKSIGGKIYYIEKIDIQNPANIPLFEKERLKGENPRTICELIREDSVDKFIEYATKNCIQLNGRIQRSIFETNPLLNKKILPTLIEYAAFYGSVKIFNFLRMNNVKVQPSLMKFAIHSNNADMIHHVEEFVDKEDLSVEYFNQLSFDETLKCHSFHLSEYFKNNFVSDPNLDKSVRWLNFEYFPTTINKSVFYYICKNDIYELFYENLPSDYSSLNEAYKVAMRMNNVDVAGMVKYAYGRGYYGFDVVAQEYRDVINIEFLGDQQIVDSRYLWKSPYATKLVIYNKVKSFEPNIFTQCPHLEEIVFKKPASFLSLNNGMFYGMVFLKEIEIPASVKSIGNFAFGKCKALKKITFEYNSSLVSIGKCCFFECSALEDIVIPSSVKKIGKNIFEKCTSLAHAAIPVSLQNEVTKEYLLCPEQTKIDYH</sequence>
<dbReference type="PANTHER" id="PTHR45661:SF3">
    <property type="entry name" value="IG-LIKE DOMAIN-CONTAINING PROTEIN"/>
    <property type="match status" value="1"/>
</dbReference>
<dbReference type="SUPFAM" id="SSF52058">
    <property type="entry name" value="L domain-like"/>
    <property type="match status" value="1"/>
</dbReference>
<protein>
    <recommendedName>
        <fullName evidence="3">DUF3447 domain-containing protein</fullName>
    </recommendedName>
</protein>
<dbReference type="Gene3D" id="3.80.10.10">
    <property type="entry name" value="Ribonuclease Inhibitor"/>
    <property type="match status" value="1"/>
</dbReference>
<accession>A0ABR2HNB9</accession>
<keyword evidence="2" id="KW-1185">Reference proteome</keyword>
<dbReference type="InterPro" id="IPR032675">
    <property type="entry name" value="LRR_dom_sf"/>
</dbReference>
<dbReference type="Pfam" id="PF13306">
    <property type="entry name" value="LRR_5"/>
    <property type="match status" value="1"/>
</dbReference>
<evidence type="ECO:0000313" key="2">
    <source>
        <dbReference type="Proteomes" id="UP001470230"/>
    </source>
</evidence>
<name>A0ABR2HNB9_9EUKA</name>
<dbReference type="InterPro" id="IPR026906">
    <property type="entry name" value="LRR_5"/>
</dbReference>
<reference evidence="1 2" key="1">
    <citation type="submission" date="2024-04" db="EMBL/GenBank/DDBJ databases">
        <title>Tritrichomonas musculus Genome.</title>
        <authorList>
            <person name="Alves-Ferreira E."/>
            <person name="Grigg M."/>
            <person name="Lorenzi H."/>
            <person name="Galac M."/>
        </authorList>
    </citation>
    <scope>NUCLEOTIDE SEQUENCE [LARGE SCALE GENOMIC DNA]</scope>
    <source>
        <strain evidence="1 2">EAF2021</strain>
    </source>
</reference>
<dbReference type="EMBL" id="JAPFFF010000024">
    <property type="protein sequence ID" value="KAK8850204.1"/>
    <property type="molecule type" value="Genomic_DNA"/>
</dbReference>
<evidence type="ECO:0000313" key="1">
    <source>
        <dbReference type="EMBL" id="KAK8850204.1"/>
    </source>
</evidence>
<organism evidence="1 2">
    <name type="scientific">Tritrichomonas musculus</name>
    <dbReference type="NCBI Taxonomy" id="1915356"/>
    <lineage>
        <taxon>Eukaryota</taxon>
        <taxon>Metamonada</taxon>
        <taxon>Parabasalia</taxon>
        <taxon>Tritrichomonadida</taxon>
        <taxon>Tritrichomonadidae</taxon>
        <taxon>Tritrichomonas</taxon>
    </lineage>
</organism>
<dbReference type="InterPro" id="IPR053139">
    <property type="entry name" value="Surface_bspA-like"/>
</dbReference>
<comment type="caution">
    <text evidence="1">The sequence shown here is derived from an EMBL/GenBank/DDBJ whole genome shotgun (WGS) entry which is preliminary data.</text>
</comment>